<sequence>MLKRTILAAAWILSTGSAQAFEAQLDTTANDDLRDALEAISAVMEAADNDEATTDEIFAAVQSDYRALLGVLYRNGYYAPEISIRVDGREGADIPLISLPPSVNRVDIAVAPGPRFRFRETTVAPLAPGTELPEDFAPGEVAKSALIGEAKNVAIDAWRQASHAKAELAGQSIVANHPQRRVDVELTIDPGPALRFGHMQFRGDTTVREDRLLRIANLPSGSAFDPDALDLVTRRLQNTGTFRSITLREAETVNPDGTIDIIATLTDEKRRRFGFGAEISSLEGGTLTAYWMHRNLTNNADRLRFDAAISGIGGTTGTDYSIGTTYRRPATVSRKTTLVIAAEIAHLDEPDYTSDTGEFTVGAEVETSPNSRFSFGVGYRYSQVDDALGDREFNHVILPMEGARDTRDDKLNPKSGTYVEAEIMPFIGVSGSETGARLFGDGRGYFSFGADDRFTLAGRLQLGSVTGADYTEVPPDLLFYSGGGGTVRGQPYQSLHVELGDDEGTGGSSFVGVSAELRAKLRGAFSLVGFYDIGGIGTTALPGEQAEWHSGAGLGLRYDTGFGPIRVDVAGPVTGDTGEGVQLYIGIGQAF</sequence>
<dbReference type="InterPro" id="IPR000184">
    <property type="entry name" value="Bac_surfAg_D15"/>
</dbReference>
<dbReference type="Gene3D" id="2.40.160.50">
    <property type="entry name" value="membrane protein fhac: a member of the omp85/tpsb transporter family"/>
    <property type="match status" value="1"/>
</dbReference>
<dbReference type="Proteomes" id="UP000031521">
    <property type="component" value="Chromosome"/>
</dbReference>
<feature type="signal peptide" evidence="4">
    <location>
        <begin position="1"/>
        <end position="20"/>
    </location>
</feature>
<evidence type="ECO:0000256" key="2">
    <source>
        <dbReference type="ARBA" id="ARBA00022452"/>
    </source>
</evidence>
<proteinExistence type="predicted"/>
<organism evidence="6 7">
    <name type="scientific">Celeribacter indicus</name>
    <dbReference type="NCBI Taxonomy" id="1208324"/>
    <lineage>
        <taxon>Bacteria</taxon>
        <taxon>Pseudomonadati</taxon>
        <taxon>Pseudomonadota</taxon>
        <taxon>Alphaproteobacteria</taxon>
        <taxon>Rhodobacterales</taxon>
        <taxon>Roseobacteraceae</taxon>
        <taxon>Celeribacter</taxon>
    </lineage>
</organism>
<evidence type="ECO:0000259" key="5">
    <source>
        <dbReference type="Pfam" id="PF01103"/>
    </source>
</evidence>
<dbReference type="GO" id="GO:0019867">
    <property type="term" value="C:outer membrane"/>
    <property type="evidence" value="ECO:0007669"/>
    <property type="project" value="InterPro"/>
</dbReference>
<dbReference type="PANTHER" id="PTHR12815">
    <property type="entry name" value="SORTING AND ASSEMBLY MACHINERY SAMM50 PROTEIN FAMILY MEMBER"/>
    <property type="match status" value="1"/>
</dbReference>
<evidence type="ECO:0000256" key="1">
    <source>
        <dbReference type="ARBA" id="ARBA00004370"/>
    </source>
</evidence>
<feature type="domain" description="Bacterial surface antigen (D15)" evidence="5">
    <location>
        <begin position="310"/>
        <end position="591"/>
    </location>
</feature>
<name>A0A0B5DXZ0_9RHOB</name>
<evidence type="ECO:0000313" key="6">
    <source>
        <dbReference type="EMBL" id="AJE48303.1"/>
    </source>
</evidence>
<reference evidence="6 7" key="1">
    <citation type="journal article" date="2014" name="Int. J. Syst. Evol. Microbiol.">
        <title>Celeribacter indicus sp. nov., a polycyclic aromatic hydrocarbon-degrading bacterium from deep-sea sediment and reclassification of Huaishuia halophila as Celeribacter halophilus comb. nov.</title>
        <authorList>
            <person name="Lai Q."/>
            <person name="Cao J."/>
            <person name="Yuan J."/>
            <person name="Li F."/>
            <person name="Shao Z."/>
        </authorList>
    </citation>
    <scope>NUCLEOTIDE SEQUENCE [LARGE SCALE GENOMIC DNA]</scope>
    <source>
        <strain evidence="6">P73</strain>
    </source>
</reference>
<dbReference type="HOGENOM" id="CLU_018618_0_1_5"/>
<dbReference type="InterPro" id="IPR039910">
    <property type="entry name" value="D15-like"/>
</dbReference>
<dbReference type="Gene3D" id="3.10.20.310">
    <property type="entry name" value="membrane protein fhac"/>
    <property type="match status" value="1"/>
</dbReference>
<dbReference type="PANTHER" id="PTHR12815:SF42">
    <property type="entry name" value="BACTERIAL SURFACE ANTIGEN (D15) DOMAIN-CONTAINING PROTEIN"/>
    <property type="match status" value="1"/>
</dbReference>
<dbReference type="RefSeq" id="WP_043871923.1">
    <property type="nucleotide sequence ID" value="NZ_CP004393.1"/>
</dbReference>
<evidence type="ECO:0000313" key="7">
    <source>
        <dbReference type="Proteomes" id="UP000031521"/>
    </source>
</evidence>
<keyword evidence="3" id="KW-0472">Membrane</keyword>
<accession>A0A0B5DXZ0</accession>
<keyword evidence="2" id="KW-0812">Transmembrane</keyword>
<comment type="subcellular location">
    <subcellularLocation>
        <location evidence="1">Membrane</location>
    </subcellularLocation>
</comment>
<keyword evidence="4" id="KW-0732">Signal</keyword>
<dbReference type="KEGG" id="cid:P73_3588"/>
<dbReference type="Pfam" id="PF01103">
    <property type="entry name" value="Omp85"/>
    <property type="match status" value="1"/>
</dbReference>
<dbReference type="STRING" id="1208324.P73_3588"/>
<keyword evidence="7" id="KW-1185">Reference proteome</keyword>
<protein>
    <submittedName>
        <fullName evidence="6">Surface antigen (D15)</fullName>
    </submittedName>
</protein>
<evidence type="ECO:0000256" key="4">
    <source>
        <dbReference type="SAM" id="SignalP"/>
    </source>
</evidence>
<dbReference type="AlphaFoldDB" id="A0A0B5DXZ0"/>
<keyword evidence="2" id="KW-1134">Transmembrane beta strand</keyword>
<dbReference type="EMBL" id="CP004393">
    <property type="protein sequence ID" value="AJE48303.1"/>
    <property type="molecule type" value="Genomic_DNA"/>
</dbReference>
<evidence type="ECO:0000256" key="3">
    <source>
        <dbReference type="ARBA" id="ARBA00023136"/>
    </source>
</evidence>
<gene>
    <name evidence="6" type="ORF">P73_3588</name>
</gene>
<dbReference type="OrthoDB" id="9769707at2"/>
<feature type="chain" id="PRO_5002114129" evidence="4">
    <location>
        <begin position="21"/>
        <end position="591"/>
    </location>
</feature>